<organism evidence="1 2">
    <name type="scientific">Erwinia phage vB_EamM_Yoloswag</name>
    <dbReference type="NCBI Taxonomy" id="1958956"/>
    <lineage>
        <taxon>Viruses</taxon>
        <taxon>Duplodnaviria</taxon>
        <taxon>Heunggongvirae</taxon>
        <taxon>Uroviricota</taxon>
        <taxon>Caudoviricetes</taxon>
        <taxon>Yoloswagvirus</taxon>
        <taxon>Yoloswagvirus yoloswag</taxon>
    </lineage>
</organism>
<proteinExistence type="predicted"/>
<dbReference type="EMBL" id="KY448244">
    <property type="protein sequence ID" value="AQT28729.1"/>
    <property type="molecule type" value="Genomic_DNA"/>
</dbReference>
<evidence type="ECO:0000313" key="1">
    <source>
        <dbReference type="EMBL" id="AQT28729.1"/>
    </source>
</evidence>
<evidence type="ECO:0000313" key="2">
    <source>
        <dbReference type="Proteomes" id="UP000221250"/>
    </source>
</evidence>
<keyword evidence="2" id="KW-1185">Reference proteome</keyword>
<name>A0A1S6L3J8_9CAUD</name>
<accession>A0A1S6L3J8</accession>
<gene>
    <name evidence="1" type="ORF">YOLOSWAG_255</name>
</gene>
<dbReference type="Proteomes" id="UP000221250">
    <property type="component" value="Segment"/>
</dbReference>
<protein>
    <submittedName>
        <fullName evidence="1">Uncharacterized protein</fullName>
    </submittedName>
</protein>
<reference evidence="1 2" key="1">
    <citation type="submission" date="2017-01" db="EMBL/GenBank/DDBJ databases">
        <authorList>
            <person name="Mah S.A."/>
            <person name="Swanson W.J."/>
            <person name="Moy G.W."/>
            <person name="Vacquier V.D."/>
        </authorList>
    </citation>
    <scope>NUCLEOTIDE SEQUENCE [LARGE SCALE GENOMIC DNA]</scope>
</reference>
<sequence>MKKPSIAARANLNFVPPGKKKAGTSFVHPVAFSVDDTMRRKLNIIANKRGIKLVVLMREITAEYLEQHSTECDLTQIES</sequence>